<proteinExistence type="predicted"/>
<accession>A0A6I0F133</accession>
<dbReference type="Proteomes" id="UP000468766">
    <property type="component" value="Unassembled WGS sequence"/>
</dbReference>
<feature type="domain" description="DUF8042" evidence="1">
    <location>
        <begin position="13"/>
        <end position="117"/>
    </location>
</feature>
<evidence type="ECO:0000259" key="1">
    <source>
        <dbReference type="Pfam" id="PF26154"/>
    </source>
</evidence>
<reference evidence="2 3" key="1">
    <citation type="submission" date="2019-10" db="EMBL/GenBank/DDBJ databases">
        <title>Whole-genome sequence of the extremophile Heliorestis acidaminivorans DSM 24790.</title>
        <authorList>
            <person name="Kyndt J.A."/>
            <person name="Meyer T.E."/>
        </authorList>
    </citation>
    <scope>NUCLEOTIDE SEQUENCE [LARGE SCALE GENOMIC DNA]</scope>
    <source>
        <strain evidence="2 3">DSM 24790</strain>
    </source>
</reference>
<evidence type="ECO:0000313" key="3">
    <source>
        <dbReference type="Proteomes" id="UP000468766"/>
    </source>
</evidence>
<gene>
    <name evidence="2" type="ORF">F9B85_03145</name>
</gene>
<comment type="caution">
    <text evidence="2">The sequence shown here is derived from an EMBL/GenBank/DDBJ whole genome shotgun (WGS) entry which is preliminary data.</text>
</comment>
<sequence length="121" mass="14105">MELEQGKAKMILELAEFGLGALILSQFKLEQGLFTEAMEIIKDVEARYWHIYDLVNGIEESIVDKIMMIGENVADSLHYVTTAYSEKEIRQVMKYMEISLLPMYQRWEQELEKSLLPLVTN</sequence>
<dbReference type="InterPro" id="IPR058355">
    <property type="entry name" value="DUF8042"/>
</dbReference>
<dbReference type="Pfam" id="PF26154">
    <property type="entry name" value="DUF8042"/>
    <property type="match status" value="1"/>
</dbReference>
<organism evidence="2 3">
    <name type="scientific">Heliorestis acidaminivorans</name>
    <dbReference type="NCBI Taxonomy" id="553427"/>
    <lineage>
        <taxon>Bacteria</taxon>
        <taxon>Bacillati</taxon>
        <taxon>Bacillota</taxon>
        <taxon>Clostridia</taxon>
        <taxon>Eubacteriales</taxon>
        <taxon>Heliobacteriaceae</taxon>
        <taxon>Heliorestis</taxon>
    </lineage>
</organism>
<dbReference type="EMBL" id="WBXO01000002">
    <property type="protein sequence ID" value="KAB2953631.1"/>
    <property type="molecule type" value="Genomic_DNA"/>
</dbReference>
<keyword evidence="3" id="KW-1185">Reference proteome</keyword>
<name>A0A6I0F133_9FIRM</name>
<dbReference type="RefSeq" id="WP_151618486.1">
    <property type="nucleotide sequence ID" value="NZ_WBXO01000002.1"/>
</dbReference>
<dbReference type="AlphaFoldDB" id="A0A6I0F133"/>
<dbReference type="OrthoDB" id="2874105at2"/>
<evidence type="ECO:0000313" key="2">
    <source>
        <dbReference type="EMBL" id="KAB2953631.1"/>
    </source>
</evidence>
<protein>
    <recommendedName>
        <fullName evidence="1">DUF8042 domain-containing protein</fullName>
    </recommendedName>
</protein>